<feature type="non-terminal residue" evidence="1">
    <location>
        <position position="1"/>
    </location>
</feature>
<comment type="caution">
    <text evidence="1">The sequence shown here is derived from an EMBL/GenBank/DDBJ whole genome shotgun (WGS) entry which is preliminary data.</text>
</comment>
<proteinExistence type="predicted"/>
<accession>A0A9N9JT90</accession>
<name>A0A9N9JT90_9GLOM</name>
<evidence type="ECO:0000313" key="2">
    <source>
        <dbReference type="Proteomes" id="UP000789396"/>
    </source>
</evidence>
<dbReference type="Proteomes" id="UP000789396">
    <property type="component" value="Unassembled WGS sequence"/>
</dbReference>
<sequence length="76" mass="8805">KYDKSSEINAAVIIFEYSDFDSIGYHSGKEVNIFRSLIDLTDSRNRSRNKTSPFMIKVDWRNPYGELPASDYPKLP</sequence>
<dbReference type="OrthoDB" id="19932at2759"/>
<feature type="non-terminal residue" evidence="1">
    <location>
        <position position="76"/>
    </location>
</feature>
<keyword evidence="2" id="KW-1185">Reference proteome</keyword>
<gene>
    <name evidence="1" type="ORF">RFULGI_LOCUS17127</name>
</gene>
<dbReference type="AlphaFoldDB" id="A0A9N9JT90"/>
<organism evidence="1 2">
    <name type="scientific">Racocetra fulgida</name>
    <dbReference type="NCBI Taxonomy" id="60492"/>
    <lineage>
        <taxon>Eukaryota</taxon>
        <taxon>Fungi</taxon>
        <taxon>Fungi incertae sedis</taxon>
        <taxon>Mucoromycota</taxon>
        <taxon>Glomeromycotina</taxon>
        <taxon>Glomeromycetes</taxon>
        <taxon>Diversisporales</taxon>
        <taxon>Gigasporaceae</taxon>
        <taxon>Racocetra</taxon>
    </lineage>
</organism>
<dbReference type="EMBL" id="CAJVPZ010065116">
    <property type="protein sequence ID" value="CAG8794956.1"/>
    <property type="molecule type" value="Genomic_DNA"/>
</dbReference>
<protein>
    <submittedName>
        <fullName evidence="1">4996_t:CDS:1</fullName>
    </submittedName>
</protein>
<evidence type="ECO:0000313" key="1">
    <source>
        <dbReference type="EMBL" id="CAG8794956.1"/>
    </source>
</evidence>
<reference evidence="1" key="1">
    <citation type="submission" date="2021-06" db="EMBL/GenBank/DDBJ databases">
        <authorList>
            <person name="Kallberg Y."/>
            <person name="Tangrot J."/>
            <person name="Rosling A."/>
        </authorList>
    </citation>
    <scope>NUCLEOTIDE SEQUENCE</scope>
    <source>
        <strain evidence="1">IN212</strain>
    </source>
</reference>